<dbReference type="Proteomes" id="UP000231019">
    <property type="component" value="Unassembled WGS sequence"/>
</dbReference>
<gene>
    <name evidence="1" type="ORF">COW36_01320</name>
</gene>
<dbReference type="GO" id="GO:0016020">
    <property type="term" value="C:membrane"/>
    <property type="evidence" value="ECO:0007669"/>
    <property type="project" value="GOC"/>
</dbReference>
<proteinExistence type="predicted"/>
<organism evidence="1 2">
    <name type="scientific">bacterium (Candidatus Blackallbacteria) CG17_big_fil_post_rev_8_21_14_2_50_48_46</name>
    <dbReference type="NCBI Taxonomy" id="2014261"/>
    <lineage>
        <taxon>Bacteria</taxon>
        <taxon>Candidatus Blackallbacteria</taxon>
    </lineage>
</organism>
<evidence type="ECO:0008006" key="3">
    <source>
        <dbReference type="Google" id="ProtNLM"/>
    </source>
</evidence>
<dbReference type="EMBL" id="PFFQ01000004">
    <property type="protein sequence ID" value="PIW19507.1"/>
    <property type="molecule type" value="Genomic_DNA"/>
</dbReference>
<dbReference type="GO" id="GO:0046521">
    <property type="term" value="P:sphingoid catabolic process"/>
    <property type="evidence" value="ECO:0007669"/>
    <property type="project" value="TreeGrafter"/>
</dbReference>
<dbReference type="PANTHER" id="PTHR28026">
    <property type="entry name" value="DUF962 DOMAIN PROTEIN (AFU_ORTHOLOGUE AFUA_8G05310)"/>
    <property type="match status" value="1"/>
</dbReference>
<dbReference type="InterPro" id="IPR009305">
    <property type="entry name" value="Mpo1-like"/>
</dbReference>
<name>A0A2M7GBG5_9BACT</name>
<dbReference type="PANTHER" id="PTHR28026:SF9">
    <property type="entry name" value="2-HYDROXY-PALMITIC ACID DIOXYGENASE MPO1"/>
    <property type="match status" value="1"/>
</dbReference>
<comment type="caution">
    <text evidence="1">The sequence shown here is derived from an EMBL/GenBank/DDBJ whole genome shotgun (WGS) entry which is preliminary data.</text>
</comment>
<protein>
    <recommendedName>
        <fullName evidence="3">DUF962 domain-containing protein</fullName>
    </recommendedName>
</protein>
<evidence type="ECO:0000313" key="1">
    <source>
        <dbReference type="EMBL" id="PIW19507.1"/>
    </source>
</evidence>
<dbReference type="Pfam" id="PF06127">
    <property type="entry name" value="Mpo1-like"/>
    <property type="match status" value="1"/>
</dbReference>
<dbReference type="AlphaFoldDB" id="A0A2M7GBG5"/>
<accession>A0A2M7GBG5</accession>
<sequence>MKLNRITRCAVMAIMDKKAMGAAEVIGGMGLLALGHKLKGLAMFGHGFAALEEAYREAHPELAPGLSARWEKAIEFYEATHQDETNRSLHRMGIPAIVGGAIGLLAAKPYRLPWFVSATAFAGGWALNIVGHSLYEKNAPAFTEDPLSFIAGPVWDLQQMMALGAAQNPRQLEERVTVEVENV</sequence>
<evidence type="ECO:0000313" key="2">
    <source>
        <dbReference type="Proteomes" id="UP000231019"/>
    </source>
</evidence>
<reference evidence="1 2" key="1">
    <citation type="submission" date="2017-09" db="EMBL/GenBank/DDBJ databases">
        <title>Depth-based differentiation of microbial function through sediment-hosted aquifers and enrichment of novel symbionts in the deep terrestrial subsurface.</title>
        <authorList>
            <person name="Probst A.J."/>
            <person name="Ladd B."/>
            <person name="Jarett J.K."/>
            <person name="Geller-Mcgrath D.E."/>
            <person name="Sieber C.M."/>
            <person name="Emerson J.B."/>
            <person name="Anantharaman K."/>
            <person name="Thomas B.C."/>
            <person name="Malmstrom R."/>
            <person name="Stieglmeier M."/>
            <person name="Klingl A."/>
            <person name="Woyke T."/>
            <person name="Ryan C.M."/>
            <person name="Banfield J.F."/>
        </authorList>
    </citation>
    <scope>NUCLEOTIDE SEQUENCE [LARGE SCALE GENOMIC DNA]</scope>
    <source>
        <strain evidence="1">CG17_big_fil_post_rev_8_21_14_2_50_48_46</strain>
    </source>
</reference>